<feature type="chain" id="PRO_5035419939" description="Plastid lipid-associated protein/fibrillin conserved domain-containing protein" evidence="3">
    <location>
        <begin position="21"/>
        <end position="298"/>
    </location>
</feature>
<comment type="subcellular location">
    <subcellularLocation>
        <location evidence="1">Plastid</location>
    </subcellularLocation>
</comment>
<keyword evidence="2" id="KW-0934">Plastid</keyword>
<dbReference type="Pfam" id="PF04755">
    <property type="entry name" value="PAP_fibrillin"/>
    <property type="match status" value="1"/>
</dbReference>
<dbReference type="GO" id="GO:0009536">
    <property type="term" value="C:plastid"/>
    <property type="evidence" value="ECO:0007669"/>
    <property type="project" value="UniProtKB-SubCell"/>
</dbReference>
<feature type="domain" description="Plastid lipid-associated protein/fibrillin conserved" evidence="4">
    <location>
        <begin position="82"/>
        <end position="295"/>
    </location>
</feature>
<dbReference type="EMBL" id="OU594942">
    <property type="protein sequence ID" value="CAG9277754.1"/>
    <property type="molecule type" value="Genomic_DNA"/>
</dbReference>
<name>A0A8J9RZ18_PHATR</name>
<reference evidence="5" key="1">
    <citation type="submission" date="2022-02" db="EMBL/GenBank/DDBJ databases">
        <authorList>
            <person name="Giguere J D."/>
        </authorList>
    </citation>
    <scope>NUCLEOTIDE SEQUENCE</scope>
    <source>
        <strain evidence="5">CCAP 1055/1</strain>
    </source>
</reference>
<evidence type="ECO:0000256" key="3">
    <source>
        <dbReference type="SAM" id="SignalP"/>
    </source>
</evidence>
<accession>A0A8J9RZ18</accession>
<organism evidence="5">
    <name type="scientific">Phaeodactylum tricornutum</name>
    <name type="common">Diatom</name>
    <dbReference type="NCBI Taxonomy" id="2850"/>
    <lineage>
        <taxon>Eukaryota</taxon>
        <taxon>Sar</taxon>
        <taxon>Stramenopiles</taxon>
        <taxon>Ochrophyta</taxon>
        <taxon>Bacillariophyta</taxon>
        <taxon>Bacillariophyceae</taxon>
        <taxon>Bacillariophycidae</taxon>
        <taxon>Naviculales</taxon>
        <taxon>Phaeodactylaceae</taxon>
        <taxon>Phaeodactylum</taxon>
    </lineage>
</organism>
<evidence type="ECO:0000313" key="5">
    <source>
        <dbReference type="EMBL" id="CAG9277754.1"/>
    </source>
</evidence>
<protein>
    <recommendedName>
        <fullName evidence="4">Plastid lipid-associated protein/fibrillin conserved domain-containing protein</fullName>
    </recommendedName>
</protein>
<proteinExistence type="predicted"/>
<evidence type="ECO:0000256" key="1">
    <source>
        <dbReference type="ARBA" id="ARBA00004474"/>
    </source>
</evidence>
<gene>
    <name evidence="5" type="ORF">PTTT1_LOCUS4788</name>
</gene>
<dbReference type="PANTHER" id="PTHR31906">
    <property type="entry name" value="PLASTID-LIPID-ASSOCIATED PROTEIN 4, CHLOROPLASTIC-RELATED"/>
    <property type="match status" value="1"/>
</dbReference>
<evidence type="ECO:0000259" key="4">
    <source>
        <dbReference type="Pfam" id="PF04755"/>
    </source>
</evidence>
<dbReference type="InterPro" id="IPR006843">
    <property type="entry name" value="PAP/fibrillin_dom"/>
</dbReference>
<evidence type="ECO:0000256" key="2">
    <source>
        <dbReference type="ARBA" id="ARBA00022640"/>
    </source>
</evidence>
<dbReference type="InterPro" id="IPR039633">
    <property type="entry name" value="PAP"/>
</dbReference>
<sequence>MKILTLTPFPLLFLCKIAFDARLLTHAFCGGDPGGIGARGSKSALFQFYTESDPSDYDAADLTGEKSVAVDENEADSIIRDDLKRELLLLSSVTNRGEYASPDEQNIIVDIVAQLEALNPTADPASNCQGEWDLALSSTQFFRSSPFFQSIRVAMGENNKAMAENAFDIHDRATTASRVGRVRQTISDTKLLSEVELEVGLLPGFPIRVKGTVITSATLDVVSPETWETRIIETHVKGSNIPIINEFLDDARFEIPVSNIYNTLQGQVPVVPMKTFYLDEGVRITRDIDDNIFVFTRA</sequence>
<feature type="signal peptide" evidence="3">
    <location>
        <begin position="1"/>
        <end position="20"/>
    </location>
</feature>
<keyword evidence="3" id="KW-0732">Signal</keyword>
<dbReference type="AlphaFoldDB" id="A0A8J9RZ18"/>
<dbReference type="Proteomes" id="UP000836788">
    <property type="component" value="Chromosome 1"/>
</dbReference>